<feature type="region of interest" description="Disordered" evidence="1">
    <location>
        <begin position="608"/>
        <end position="647"/>
    </location>
</feature>
<feature type="region of interest" description="Disordered" evidence="1">
    <location>
        <begin position="449"/>
        <end position="485"/>
    </location>
</feature>
<organism evidence="2 3">
    <name type="scientific">Piedraia hortae CBS 480.64</name>
    <dbReference type="NCBI Taxonomy" id="1314780"/>
    <lineage>
        <taxon>Eukaryota</taxon>
        <taxon>Fungi</taxon>
        <taxon>Dikarya</taxon>
        <taxon>Ascomycota</taxon>
        <taxon>Pezizomycotina</taxon>
        <taxon>Dothideomycetes</taxon>
        <taxon>Dothideomycetidae</taxon>
        <taxon>Capnodiales</taxon>
        <taxon>Piedraiaceae</taxon>
        <taxon>Piedraia</taxon>
    </lineage>
</organism>
<feature type="compositionally biased region" description="Polar residues" evidence="1">
    <location>
        <begin position="411"/>
        <end position="421"/>
    </location>
</feature>
<feature type="compositionally biased region" description="Polar residues" evidence="1">
    <location>
        <begin position="354"/>
        <end position="381"/>
    </location>
</feature>
<feature type="compositionally biased region" description="Polar residues" evidence="1">
    <location>
        <begin position="629"/>
        <end position="647"/>
    </location>
</feature>
<dbReference type="EMBL" id="MU006061">
    <property type="protein sequence ID" value="KAF2857169.1"/>
    <property type="molecule type" value="Genomic_DNA"/>
</dbReference>
<dbReference type="Proteomes" id="UP000799421">
    <property type="component" value="Unassembled WGS sequence"/>
</dbReference>
<dbReference type="AlphaFoldDB" id="A0A6A7BR59"/>
<sequence>MQEASNSPGTARSLARAAVEIGQPESTQGKLEGTLDADILVDVLPNLSAAADQLTEFLLPQPTERTRTWREIHHVGSRLSRLCKSRIAQFKVPKESVAGSLYIRPDEVLYALFGSSQPPNPVTAPWRPDDIIYRINLAEMLRTLLVDVSTPAAVSTDTVKAFEKLVENYGTAIAGSSFAAGVFVELQTQLLLMRLQTLESTGNPHDPLREIFLTTVDGATTYKLPGGVLSEETDKLMNGRIQLLSTVLDGWKTNSAGTLETLQSKFPWDLFLDHAIAFCTERKANLDERINEAGGPEAILTRLANIKRVPSSNADSFKNQIAQLKAREKRLASSSAPVMDPRLMQDISEADPTVQVSPAKSSDQLEFQTPPTQRGRQWSTSHQRDPTPLPFDIPSPPSFPSQPYVGRDSSFDPTQDEGFQTDSRDLTAADERRRAVGLYSRTGPYPIAGTHSTVGVRSSTTVHPTTEFASPRVHSRKRPWSPSAPISTTYEEAKIRRKERHIVPTDRGQQVRTPWTNDEEDALVSLISRKPDQKLSYSVLKQYDNNHEQCLRIRSPEDIRCKARNVKMTYLLGKVELPPGWDRVILDKKAIRRLHDQGIDYEQPRVRRAFNPRSRNSASPSPPTPSTPDLSQVLNQTQPLTHQQGAVEQANMVSQLHSSIRDMEA</sequence>
<dbReference type="OrthoDB" id="5398572at2759"/>
<evidence type="ECO:0000313" key="2">
    <source>
        <dbReference type="EMBL" id="KAF2857169.1"/>
    </source>
</evidence>
<feature type="compositionally biased region" description="Polar residues" evidence="1">
    <location>
        <begin position="450"/>
        <end position="468"/>
    </location>
</feature>
<protein>
    <recommendedName>
        <fullName evidence="4">Myb-like domain-containing protein</fullName>
    </recommendedName>
</protein>
<evidence type="ECO:0008006" key="4">
    <source>
        <dbReference type="Google" id="ProtNLM"/>
    </source>
</evidence>
<reference evidence="2" key="1">
    <citation type="journal article" date="2020" name="Stud. Mycol.">
        <title>101 Dothideomycetes genomes: a test case for predicting lifestyles and emergence of pathogens.</title>
        <authorList>
            <person name="Haridas S."/>
            <person name="Albert R."/>
            <person name="Binder M."/>
            <person name="Bloem J."/>
            <person name="Labutti K."/>
            <person name="Salamov A."/>
            <person name="Andreopoulos B."/>
            <person name="Baker S."/>
            <person name="Barry K."/>
            <person name="Bills G."/>
            <person name="Bluhm B."/>
            <person name="Cannon C."/>
            <person name="Castanera R."/>
            <person name="Culley D."/>
            <person name="Daum C."/>
            <person name="Ezra D."/>
            <person name="Gonzalez J."/>
            <person name="Henrissat B."/>
            <person name="Kuo A."/>
            <person name="Liang C."/>
            <person name="Lipzen A."/>
            <person name="Lutzoni F."/>
            <person name="Magnuson J."/>
            <person name="Mondo S."/>
            <person name="Nolan M."/>
            <person name="Ohm R."/>
            <person name="Pangilinan J."/>
            <person name="Park H.-J."/>
            <person name="Ramirez L."/>
            <person name="Alfaro M."/>
            <person name="Sun H."/>
            <person name="Tritt A."/>
            <person name="Yoshinaga Y."/>
            <person name="Zwiers L.-H."/>
            <person name="Turgeon B."/>
            <person name="Goodwin S."/>
            <person name="Spatafora J."/>
            <person name="Crous P."/>
            <person name="Grigoriev I."/>
        </authorList>
    </citation>
    <scope>NUCLEOTIDE SEQUENCE</scope>
    <source>
        <strain evidence="2">CBS 480.64</strain>
    </source>
</reference>
<gene>
    <name evidence="2" type="ORF">K470DRAFT_273518</name>
</gene>
<keyword evidence="3" id="KW-1185">Reference proteome</keyword>
<evidence type="ECO:0000256" key="1">
    <source>
        <dbReference type="SAM" id="MobiDB-lite"/>
    </source>
</evidence>
<feature type="compositionally biased region" description="Basic and acidic residues" evidence="1">
    <location>
        <begin position="422"/>
        <end position="431"/>
    </location>
</feature>
<name>A0A6A7BR59_9PEZI</name>
<feature type="region of interest" description="Disordered" evidence="1">
    <location>
        <begin position="348"/>
        <end position="431"/>
    </location>
</feature>
<accession>A0A6A7BR59</accession>
<feature type="compositionally biased region" description="Pro residues" evidence="1">
    <location>
        <begin position="387"/>
        <end position="400"/>
    </location>
</feature>
<proteinExistence type="predicted"/>
<evidence type="ECO:0000313" key="3">
    <source>
        <dbReference type="Proteomes" id="UP000799421"/>
    </source>
</evidence>